<keyword evidence="1" id="KW-0548">Nucleotidyltransferase</keyword>
<dbReference type="NCBIfam" id="TIGR00678">
    <property type="entry name" value="holB"/>
    <property type="match status" value="1"/>
</dbReference>
<name>A0ABW2Q3R1_9BACL</name>
<sequence length="335" mass="37848">MGFQDLSKQQKTVSRILVNALKREQLAHAYLLEGPKGTGKRQAASLLAQAYFCQNKDRENIEPCQKCVNCRRILSGNHPDLVWVKPDGQSIKKEQVSNLLKEFSYRGVESIKKFFVIEEADKLTTQAANSLLKFIEEPYSQTIAILITEHAHQLLDTIVSRCQVLTFIPLSKERIAEQLMGKGISEPLANLGAALTNDIDEAADYCGDEWFAKARQLVIQLMEGIMGKSHSPLLMVYDQFLPHFDDIRKMDIALDFILYWLRDVLSIHLENEKDIVYIDQIDLLKNQALKSSMQQVTGRMTAVLAAKKRLGANVNLQSVMEQLVLRLQGGSHHAV</sequence>
<dbReference type="EC" id="2.7.7.7" evidence="1"/>
<evidence type="ECO:0000313" key="2">
    <source>
        <dbReference type="Proteomes" id="UP001596505"/>
    </source>
</evidence>
<comment type="caution">
    <text evidence="1">The sequence shown here is derived from an EMBL/GenBank/DDBJ whole genome shotgun (WGS) entry which is preliminary data.</text>
</comment>
<dbReference type="Gene3D" id="3.40.50.300">
    <property type="entry name" value="P-loop containing nucleotide triphosphate hydrolases"/>
    <property type="match status" value="1"/>
</dbReference>
<dbReference type="PANTHER" id="PTHR11669:SF8">
    <property type="entry name" value="DNA POLYMERASE III SUBUNIT DELTA"/>
    <property type="match status" value="1"/>
</dbReference>
<organism evidence="1 2">
    <name type="scientific">Scopulibacillus cellulosilyticus</name>
    <dbReference type="NCBI Taxonomy" id="2665665"/>
    <lineage>
        <taxon>Bacteria</taxon>
        <taxon>Bacillati</taxon>
        <taxon>Bacillota</taxon>
        <taxon>Bacilli</taxon>
        <taxon>Bacillales</taxon>
        <taxon>Sporolactobacillaceae</taxon>
        <taxon>Scopulibacillus</taxon>
    </lineage>
</organism>
<keyword evidence="1" id="KW-0808">Transferase</keyword>
<dbReference type="PANTHER" id="PTHR11669">
    <property type="entry name" value="REPLICATION FACTOR C / DNA POLYMERASE III GAMMA-TAU SUBUNIT"/>
    <property type="match status" value="1"/>
</dbReference>
<evidence type="ECO:0000313" key="1">
    <source>
        <dbReference type="EMBL" id="MFC7394710.1"/>
    </source>
</evidence>
<keyword evidence="2" id="KW-1185">Reference proteome</keyword>
<protein>
    <submittedName>
        <fullName evidence="1">DNA polymerase III subunit delta</fullName>
        <ecNumber evidence="1">2.7.7.7</ecNumber>
    </submittedName>
</protein>
<dbReference type="Gene3D" id="1.20.272.10">
    <property type="match status" value="1"/>
</dbReference>
<dbReference type="GO" id="GO:0003887">
    <property type="term" value="F:DNA-directed DNA polymerase activity"/>
    <property type="evidence" value="ECO:0007669"/>
    <property type="project" value="UniProtKB-EC"/>
</dbReference>
<dbReference type="Proteomes" id="UP001596505">
    <property type="component" value="Unassembled WGS sequence"/>
</dbReference>
<accession>A0ABW2Q3R1</accession>
<proteinExistence type="predicted"/>
<dbReference type="NCBIfam" id="NF005972">
    <property type="entry name" value="PRK08058.1"/>
    <property type="match status" value="1"/>
</dbReference>
<dbReference type="InterPro" id="IPR050238">
    <property type="entry name" value="DNA_Rep/Repair_Clamp_Loader"/>
</dbReference>
<dbReference type="RefSeq" id="WP_380968452.1">
    <property type="nucleotide sequence ID" value="NZ_JBHTCO010000038.1"/>
</dbReference>
<dbReference type="Pfam" id="PF13177">
    <property type="entry name" value="DNA_pol3_delta2"/>
    <property type="match status" value="1"/>
</dbReference>
<dbReference type="InterPro" id="IPR027417">
    <property type="entry name" value="P-loop_NTPase"/>
</dbReference>
<dbReference type="EMBL" id="JBHTCO010000038">
    <property type="protein sequence ID" value="MFC7394710.1"/>
    <property type="molecule type" value="Genomic_DNA"/>
</dbReference>
<gene>
    <name evidence="1" type="primary">holB</name>
    <name evidence="1" type="ORF">ACFQRG_17445</name>
</gene>
<reference evidence="2" key="1">
    <citation type="journal article" date="2019" name="Int. J. Syst. Evol. Microbiol.">
        <title>The Global Catalogue of Microorganisms (GCM) 10K type strain sequencing project: providing services to taxonomists for standard genome sequencing and annotation.</title>
        <authorList>
            <consortium name="The Broad Institute Genomics Platform"/>
            <consortium name="The Broad Institute Genome Sequencing Center for Infectious Disease"/>
            <person name="Wu L."/>
            <person name="Ma J."/>
        </authorList>
    </citation>
    <scope>NUCLEOTIDE SEQUENCE [LARGE SCALE GENOMIC DNA]</scope>
    <source>
        <strain evidence="2">CGMCC 1.16305</strain>
    </source>
</reference>
<dbReference type="SUPFAM" id="SSF52540">
    <property type="entry name" value="P-loop containing nucleoside triphosphate hydrolases"/>
    <property type="match status" value="1"/>
</dbReference>
<dbReference type="InterPro" id="IPR004622">
    <property type="entry name" value="DNA_pol_HolB"/>
</dbReference>